<accession>A0A223NQC5</accession>
<keyword evidence="2" id="KW-1185">Reference proteome</keyword>
<reference evidence="1 2" key="1">
    <citation type="submission" date="2017-08" db="EMBL/GenBank/DDBJ databases">
        <title>Complete genome sequence of Mucilaginibacter sp. strain BJC16-A31.</title>
        <authorList>
            <consortium name="Henan University of Science and Technology"/>
            <person name="You X."/>
        </authorList>
    </citation>
    <scope>NUCLEOTIDE SEQUENCE [LARGE SCALE GENOMIC DNA]</scope>
    <source>
        <strain evidence="1 2">BJC16-A31</strain>
    </source>
</reference>
<dbReference type="KEGG" id="muc:MuYL_0209"/>
<evidence type="ECO:0000313" key="1">
    <source>
        <dbReference type="EMBL" id="ASU32112.1"/>
    </source>
</evidence>
<sequence>MYLTCFSQTRSFMKINLPLPHCKTTYYRLLQICLITLGIAGSLLPKSVSAQIKDVSPDSIRYGGSIYQKIKPKPAYPKVVGYLSIILPLKTLSAGKFTSNFSHHTSSIGFPLGVNVLYSERFGFSYEITPTIKSSGGSSRVSNLLIDPGTMFRFDHGFTIITRLAFETSGRYGFTPVFNQVYARSKAVNYFVALSLPNRFGNSEPYSLGLNLQFGFTFN</sequence>
<gene>
    <name evidence="1" type="ORF">MuYL_0209</name>
</gene>
<protein>
    <recommendedName>
        <fullName evidence="3">Outer membrane protein beta-barrel domain-containing protein</fullName>
    </recommendedName>
</protein>
<name>A0A223NQC5_9SPHI</name>
<proteinExistence type="predicted"/>
<organism evidence="1 2">
    <name type="scientific">Mucilaginibacter xinganensis</name>
    <dbReference type="NCBI Taxonomy" id="1234841"/>
    <lineage>
        <taxon>Bacteria</taxon>
        <taxon>Pseudomonadati</taxon>
        <taxon>Bacteroidota</taxon>
        <taxon>Sphingobacteriia</taxon>
        <taxon>Sphingobacteriales</taxon>
        <taxon>Sphingobacteriaceae</taxon>
        <taxon>Mucilaginibacter</taxon>
    </lineage>
</organism>
<evidence type="ECO:0008006" key="3">
    <source>
        <dbReference type="Google" id="ProtNLM"/>
    </source>
</evidence>
<evidence type="ECO:0000313" key="2">
    <source>
        <dbReference type="Proteomes" id="UP000215002"/>
    </source>
</evidence>
<dbReference type="Proteomes" id="UP000215002">
    <property type="component" value="Chromosome"/>
</dbReference>
<dbReference type="EMBL" id="CP022743">
    <property type="protein sequence ID" value="ASU32112.1"/>
    <property type="molecule type" value="Genomic_DNA"/>
</dbReference>
<dbReference type="AlphaFoldDB" id="A0A223NQC5"/>